<dbReference type="EMBL" id="UOEH01000294">
    <property type="protein sequence ID" value="VAW00061.1"/>
    <property type="molecule type" value="Genomic_DNA"/>
</dbReference>
<proteinExistence type="predicted"/>
<evidence type="ECO:0000313" key="1">
    <source>
        <dbReference type="EMBL" id="VAW00061.1"/>
    </source>
</evidence>
<dbReference type="AlphaFoldDB" id="A0A3B0S282"/>
<evidence type="ECO:0008006" key="2">
    <source>
        <dbReference type="Google" id="ProtNLM"/>
    </source>
</evidence>
<dbReference type="Pfam" id="PF12228">
    <property type="entry name" value="DUF3604"/>
    <property type="match status" value="2"/>
</dbReference>
<protein>
    <recommendedName>
        <fullName evidence="2">DUF3604 domain-containing protein</fullName>
    </recommendedName>
</protein>
<sequence>MRRIFLFAAAVLVIGFVGWKGFSYAVITGMLGQERDAGVIYGDATPDPVIIARREADQSFSPDNTSKQVLFGDLHVHSSYSTDAFLWALPLNHGKGVHPVADACDYARYCSAIDFWSITDHAEAITPERWTQTKQSVRQCQAKSIDQTNPDLVSMMGFEWTQVGGVPSEHFGHKNVIFLGLGDDEVAARPIAAQGAATQALRTNAAGIPPIVAMADFKNRDVYYDFNTFLKNIRDVPECDPNLPSSQLSLGCYESAKLPGDLIDRLNDQGLDPLIIPHGTSWGFYTPPGTSWDKQLAPKHRPEKFRLIEIYSGHGNAEEYRDYQNIIEIEPDVSAACPPKQDGFTPPCVRAGEIIEQRCLSEGNGSEICAIKAQAARDAAASMGVPYHLAVAGETPEDWLDSGQCTDCYLPPFHHRPKTSVQYGLAISNFDDVAEDENPIRFNWGFIASSDNHRARPGTGYKEIARRLNTESGGVVDPKFRKMFIRDEPAPDSTVYRKTREELTALTGFQLTELERQSSFWQTGGLAAVHSEGRSREEIWDALQRRETYATSGPRMLLWFNRIGEDGGEAPMGATVDASTSGTFKVTAIGSYKQKPGCPDFAVDALGGDRIESLCAGECYNPSDRRNLIERIEIIRIRPQASPEEQVTNLIDDPFLVHQCTSDETGCSFEFDDPDFASGARDVLYYARAIQEARPTINAEPIQCERDEEGSCIKATLCYGDWRSGDAECTSMKDVRAWSSPIYLSYSKQAETSVEASNEQ</sequence>
<dbReference type="SUPFAM" id="SSF89550">
    <property type="entry name" value="PHP domain-like"/>
    <property type="match status" value="1"/>
</dbReference>
<reference evidence="1" key="1">
    <citation type="submission" date="2018-06" db="EMBL/GenBank/DDBJ databases">
        <authorList>
            <person name="Zhirakovskaya E."/>
        </authorList>
    </citation>
    <scope>NUCLEOTIDE SEQUENCE</scope>
</reference>
<dbReference type="Gene3D" id="3.20.20.140">
    <property type="entry name" value="Metal-dependent hydrolases"/>
    <property type="match status" value="1"/>
</dbReference>
<organism evidence="1">
    <name type="scientific">hydrothermal vent metagenome</name>
    <dbReference type="NCBI Taxonomy" id="652676"/>
    <lineage>
        <taxon>unclassified sequences</taxon>
        <taxon>metagenomes</taxon>
        <taxon>ecological metagenomes</taxon>
    </lineage>
</organism>
<gene>
    <name evidence="1" type="ORF">MNBD_ALPHA05-244</name>
</gene>
<name>A0A3B0S282_9ZZZZ</name>
<dbReference type="InterPro" id="IPR022028">
    <property type="entry name" value="DUF3604"/>
</dbReference>
<dbReference type="InterPro" id="IPR016195">
    <property type="entry name" value="Pol/histidinol_Pase-like"/>
</dbReference>
<accession>A0A3B0S282</accession>